<proteinExistence type="predicted"/>
<dbReference type="HOGENOM" id="CLU_3409551_0_0_9"/>
<protein>
    <submittedName>
        <fullName evidence="1">ABC transporter permease protein</fullName>
    </submittedName>
</protein>
<organism evidence="1">
    <name type="scientific">Lactobacillus helveticus CIRM-BIA 104</name>
    <dbReference type="NCBI Taxonomy" id="1226333"/>
    <lineage>
        <taxon>Bacteria</taxon>
        <taxon>Bacillati</taxon>
        <taxon>Bacillota</taxon>
        <taxon>Bacilli</taxon>
        <taxon>Lactobacillales</taxon>
        <taxon>Lactobacillaceae</taxon>
        <taxon>Lactobacillus</taxon>
    </lineage>
</organism>
<evidence type="ECO:0000313" key="1">
    <source>
        <dbReference type="EMBL" id="CDI60273.1"/>
    </source>
</evidence>
<reference evidence="1" key="1">
    <citation type="submission" date="2013-09" db="EMBL/GenBank/DDBJ databases">
        <title>Draft Genome Sequence of five Lactobacillus helveticus strains CIRM-BIA 101T, 103, 104, 951 and 953 isolated from milk product.</title>
        <authorList>
            <person name="Valence F."/>
            <person name="Chuat V."/>
            <person name="Ma L."/>
            <person name="Creno S."/>
            <person name="Falentin H."/>
            <person name="Lortal S."/>
            <person name="Bizet C."/>
            <person name="Clermont D."/>
            <person name="Loux V."/>
            <person name="Bouchier C."/>
            <person name="Cousin S."/>
        </authorList>
    </citation>
    <scope>NUCLEOTIDE SEQUENCE [LARGE SCALE GENOMIC DNA]</scope>
    <source>
        <strain evidence="1">CIRM-BIA 104</strain>
    </source>
</reference>
<dbReference type="AlphaFoldDB" id="U6F7V4"/>
<comment type="caution">
    <text evidence="1">The sequence shown here is derived from an EMBL/GenBank/DDBJ whole genome shotgun (WGS) entry which is preliminary data.</text>
</comment>
<gene>
    <name evidence="1" type="ORF">LHCIRMBIA104_02092</name>
</gene>
<sequence>MWIRRTYPKLILQTDDLGPWQNFKRGLLN</sequence>
<dbReference type="EMBL" id="CBUL010000075">
    <property type="protein sequence ID" value="CDI60273.1"/>
    <property type="molecule type" value="Genomic_DNA"/>
</dbReference>
<dbReference type="Proteomes" id="UP000017247">
    <property type="component" value="Unassembled WGS sequence"/>
</dbReference>
<name>U6F7V4_LACHE</name>
<accession>U6F7V4</accession>